<dbReference type="AlphaFoldDB" id="A0A1Y2CFT0"/>
<evidence type="ECO:0000313" key="3">
    <source>
        <dbReference type="Proteomes" id="UP000193642"/>
    </source>
</evidence>
<protein>
    <recommendedName>
        <fullName evidence="4">Secreted protein</fullName>
    </recommendedName>
</protein>
<feature type="signal peptide" evidence="1">
    <location>
        <begin position="1"/>
        <end position="17"/>
    </location>
</feature>
<proteinExistence type="predicted"/>
<feature type="chain" id="PRO_5012621213" description="Secreted protein" evidence="1">
    <location>
        <begin position="18"/>
        <end position="77"/>
    </location>
</feature>
<sequence length="77" mass="8877">MVVGLLLMQLTLSKIMANGQLRKVLGTRFWKRRTHSIRAVYTQRYIVLYLYSQSTQQGSCLTGPIKNDPHCNNIHKS</sequence>
<gene>
    <name evidence="2" type="ORF">BCR33DRAFT_172541</name>
</gene>
<evidence type="ECO:0000313" key="2">
    <source>
        <dbReference type="EMBL" id="ORY45664.1"/>
    </source>
</evidence>
<accession>A0A1Y2CFT0</accession>
<name>A0A1Y2CFT0_9FUNG</name>
<organism evidence="2 3">
    <name type="scientific">Rhizoclosmatium globosum</name>
    <dbReference type="NCBI Taxonomy" id="329046"/>
    <lineage>
        <taxon>Eukaryota</taxon>
        <taxon>Fungi</taxon>
        <taxon>Fungi incertae sedis</taxon>
        <taxon>Chytridiomycota</taxon>
        <taxon>Chytridiomycota incertae sedis</taxon>
        <taxon>Chytridiomycetes</taxon>
        <taxon>Chytridiales</taxon>
        <taxon>Chytriomycetaceae</taxon>
        <taxon>Rhizoclosmatium</taxon>
    </lineage>
</organism>
<evidence type="ECO:0008006" key="4">
    <source>
        <dbReference type="Google" id="ProtNLM"/>
    </source>
</evidence>
<comment type="caution">
    <text evidence="2">The sequence shown here is derived from an EMBL/GenBank/DDBJ whole genome shotgun (WGS) entry which is preliminary data.</text>
</comment>
<dbReference type="Proteomes" id="UP000193642">
    <property type="component" value="Unassembled WGS sequence"/>
</dbReference>
<keyword evidence="3" id="KW-1185">Reference proteome</keyword>
<evidence type="ECO:0000256" key="1">
    <source>
        <dbReference type="SAM" id="SignalP"/>
    </source>
</evidence>
<reference evidence="2 3" key="1">
    <citation type="submission" date="2016-07" db="EMBL/GenBank/DDBJ databases">
        <title>Pervasive Adenine N6-methylation of Active Genes in Fungi.</title>
        <authorList>
            <consortium name="DOE Joint Genome Institute"/>
            <person name="Mondo S.J."/>
            <person name="Dannebaum R.O."/>
            <person name="Kuo R.C."/>
            <person name="Labutti K."/>
            <person name="Haridas S."/>
            <person name="Kuo A."/>
            <person name="Salamov A."/>
            <person name="Ahrendt S.R."/>
            <person name="Lipzen A."/>
            <person name="Sullivan W."/>
            <person name="Andreopoulos W.B."/>
            <person name="Clum A."/>
            <person name="Lindquist E."/>
            <person name="Daum C."/>
            <person name="Ramamoorthy G.K."/>
            <person name="Gryganskyi A."/>
            <person name="Culley D."/>
            <person name="Magnuson J.K."/>
            <person name="James T.Y."/>
            <person name="O'Malley M.A."/>
            <person name="Stajich J.E."/>
            <person name="Spatafora J.W."/>
            <person name="Visel A."/>
            <person name="Grigoriev I.V."/>
        </authorList>
    </citation>
    <scope>NUCLEOTIDE SEQUENCE [LARGE SCALE GENOMIC DNA]</scope>
    <source>
        <strain evidence="2 3">JEL800</strain>
    </source>
</reference>
<keyword evidence="1" id="KW-0732">Signal</keyword>
<dbReference type="EMBL" id="MCGO01000019">
    <property type="protein sequence ID" value="ORY45664.1"/>
    <property type="molecule type" value="Genomic_DNA"/>
</dbReference>